<sequence length="62" mass="6563">MDDAVYASRALAGKHAGTATTQIIQSIGVWNSITVNGNGNRISANQRGSNSGNQRTYGSFNY</sequence>
<evidence type="ECO:0000313" key="2">
    <source>
        <dbReference type="EMBL" id="PHP64708.1"/>
    </source>
</evidence>
<name>A0A2G1QHL6_9HYPH</name>
<evidence type="ECO:0000256" key="1">
    <source>
        <dbReference type="SAM" id="MobiDB-lite"/>
    </source>
</evidence>
<accession>A0A2G1QHL6</accession>
<dbReference type="Proteomes" id="UP000221168">
    <property type="component" value="Unassembled WGS sequence"/>
</dbReference>
<organism evidence="2 3">
    <name type="scientific">Zhengella mangrovi</name>
    <dbReference type="NCBI Taxonomy" id="1982044"/>
    <lineage>
        <taxon>Bacteria</taxon>
        <taxon>Pseudomonadati</taxon>
        <taxon>Pseudomonadota</taxon>
        <taxon>Alphaproteobacteria</taxon>
        <taxon>Hyphomicrobiales</taxon>
        <taxon>Notoacmeibacteraceae</taxon>
        <taxon>Zhengella</taxon>
    </lineage>
</organism>
<dbReference type="AlphaFoldDB" id="A0A2G1QHL6"/>
<proteinExistence type="predicted"/>
<reference evidence="2 3" key="1">
    <citation type="submission" date="2017-10" db="EMBL/GenBank/DDBJ databases">
        <title>Sedimentibacterium mangrovi gen. nov., sp. nov., a novel member of family Phyllobacteriacea isolated from mangrove sediment.</title>
        <authorList>
            <person name="Liao H."/>
            <person name="Tian Y."/>
        </authorList>
    </citation>
    <scope>NUCLEOTIDE SEQUENCE [LARGE SCALE GENOMIC DNA]</scope>
    <source>
        <strain evidence="2 3">X9-2-2</strain>
    </source>
</reference>
<gene>
    <name evidence="2" type="ORF">CSC94_23050</name>
</gene>
<keyword evidence="3" id="KW-1185">Reference proteome</keyword>
<dbReference type="EMBL" id="PDVP01000026">
    <property type="protein sequence ID" value="PHP64708.1"/>
    <property type="molecule type" value="Genomic_DNA"/>
</dbReference>
<comment type="caution">
    <text evidence="2">The sequence shown here is derived from an EMBL/GenBank/DDBJ whole genome shotgun (WGS) entry which is preliminary data.</text>
</comment>
<protein>
    <submittedName>
        <fullName evidence="2">Uncharacterized protein</fullName>
    </submittedName>
</protein>
<feature type="region of interest" description="Disordered" evidence="1">
    <location>
        <begin position="41"/>
        <end position="62"/>
    </location>
</feature>
<evidence type="ECO:0000313" key="3">
    <source>
        <dbReference type="Proteomes" id="UP000221168"/>
    </source>
</evidence>